<name>A0A1V4KXA2_PATFA</name>
<dbReference type="Proteomes" id="UP000190648">
    <property type="component" value="Unassembled WGS sequence"/>
</dbReference>
<proteinExistence type="predicted"/>
<keyword evidence="3" id="KW-1185">Reference proteome</keyword>
<evidence type="ECO:0000256" key="1">
    <source>
        <dbReference type="SAM" id="MobiDB-lite"/>
    </source>
</evidence>
<protein>
    <submittedName>
        <fullName evidence="2">Uncharacterized protein</fullName>
    </submittedName>
</protein>
<feature type="compositionally biased region" description="Low complexity" evidence="1">
    <location>
        <begin position="46"/>
        <end position="62"/>
    </location>
</feature>
<sequence length="81" mass="8670">MLLELRNPHIHLYLLYNPVAICPSAVVWSRSALEQRKAAQAGPGSAGAERPNGPGRPRAAPRLEGIETNGLQFCVRIIAGA</sequence>
<feature type="region of interest" description="Disordered" evidence="1">
    <location>
        <begin position="38"/>
        <end position="62"/>
    </location>
</feature>
<organism evidence="2 3">
    <name type="scientific">Patagioenas fasciata monilis</name>
    <dbReference type="NCBI Taxonomy" id="372326"/>
    <lineage>
        <taxon>Eukaryota</taxon>
        <taxon>Metazoa</taxon>
        <taxon>Chordata</taxon>
        <taxon>Craniata</taxon>
        <taxon>Vertebrata</taxon>
        <taxon>Euteleostomi</taxon>
        <taxon>Archelosauria</taxon>
        <taxon>Archosauria</taxon>
        <taxon>Dinosauria</taxon>
        <taxon>Saurischia</taxon>
        <taxon>Theropoda</taxon>
        <taxon>Coelurosauria</taxon>
        <taxon>Aves</taxon>
        <taxon>Neognathae</taxon>
        <taxon>Neoaves</taxon>
        <taxon>Columbimorphae</taxon>
        <taxon>Columbiformes</taxon>
        <taxon>Columbidae</taxon>
        <taxon>Patagioenas</taxon>
    </lineage>
</organism>
<accession>A0A1V4KXA2</accession>
<evidence type="ECO:0000313" key="2">
    <source>
        <dbReference type="EMBL" id="OPJ89032.1"/>
    </source>
</evidence>
<dbReference type="AlphaFoldDB" id="A0A1V4KXA2"/>
<dbReference type="EMBL" id="LSYS01001493">
    <property type="protein sequence ID" value="OPJ89032.1"/>
    <property type="molecule type" value="Genomic_DNA"/>
</dbReference>
<comment type="caution">
    <text evidence="2">The sequence shown here is derived from an EMBL/GenBank/DDBJ whole genome shotgun (WGS) entry which is preliminary data.</text>
</comment>
<reference evidence="2 3" key="1">
    <citation type="submission" date="2016-02" db="EMBL/GenBank/DDBJ databases">
        <title>Band-tailed pigeon sequencing and assembly.</title>
        <authorList>
            <person name="Soares A.E."/>
            <person name="Novak B.J."/>
            <person name="Rice E.S."/>
            <person name="O'Connell B."/>
            <person name="Chang D."/>
            <person name="Weber S."/>
            <person name="Shapiro B."/>
        </authorList>
    </citation>
    <scope>NUCLEOTIDE SEQUENCE [LARGE SCALE GENOMIC DNA]</scope>
    <source>
        <strain evidence="2">BTP2013</strain>
        <tissue evidence="2">Blood</tissue>
    </source>
</reference>
<evidence type="ECO:0000313" key="3">
    <source>
        <dbReference type="Proteomes" id="UP000190648"/>
    </source>
</evidence>
<gene>
    <name evidence="2" type="ORF">AV530_019133</name>
</gene>